<evidence type="ECO:0000313" key="3">
    <source>
        <dbReference type="Proteomes" id="UP000824469"/>
    </source>
</evidence>
<dbReference type="Pfam" id="PF13456">
    <property type="entry name" value="RVT_3"/>
    <property type="match status" value="1"/>
</dbReference>
<dbReference type="InterPro" id="IPR036397">
    <property type="entry name" value="RNaseH_sf"/>
</dbReference>
<dbReference type="Gene3D" id="3.30.420.10">
    <property type="entry name" value="Ribonuclease H-like superfamily/Ribonuclease H"/>
    <property type="match status" value="1"/>
</dbReference>
<dbReference type="PROSITE" id="PS50879">
    <property type="entry name" value="RNASE_H_1"/>
    <property type="match status" value="1"/>
</dbReference>
<feature type="domain" description="RNase H type-1" evidence="1">
    <location>
        <begin position="98"/>
        <end position="169"/>
    </location>
</feature>
<reference evidence="2 3" key="1">
    <citation type="journal article" date="2021" name="Nat. Plants">
        <title>The Taxus genome provides insights into paclitaxel biosynthesis.</title>
        <authorList>
            <person name="Xiong X."/>
            <person name="Gou J."/>
            <person name="Liao Q."/>
            <person name="Li Y."/>
            <person name="Zhou Q."/>
            <person name="Bi G."/>
            <person name="Li C."/>
            <person name="Du R."/>
            <person name="Wang X."/>
            <person name="Sun T."/>
            <person name="Guo L."/>
            <person name="Liang H."/>
            <person name="Lu P."/>
            <person name="Wu Y."/>
            <person name="Zhang Z."/>
            <person name="Ro D.K."/>
            <person name="Shang Y."/>
            <person name="Huang S."/>
            <person name="Yan J."/>
        </authorList>
    </citation>
    <scope>NUCLEOTIDE SEQUENCE [LARGE SCALE GENOMIC DNA]</scope>
    <source>
        <strain evidence="2">Ta-2019</strain>
    </source>
</reference>
<dbReference type="GO" id="GO:0004523">
    <property type="term" value="F:RNA-DNA hybrid ribonuclease activity"/>
    <property type="evidence" value="ECO:0007669"/>
    <property type="project" value="InterPro"/>
</dbReference>
<dbReference type="InterPro" id="IPR044730">
    <property type="entry name" value="RNase_H-like_dom_plant"/>
</dbReference>
<dbReference type="InterPro" id="IPR052929">
    <property type="entry name" value="RNase_H-like_EbsB-rel"/>
</dbReference>
<feature type="non-terminal residue" evidence="2">
    <location>
        <position position="169"/>
    </location>
</feature>
<dbReference type="GO" id="GO:0003676">
    <property type="term" value="F:nucleic acid binding"/>
    <property type="evidence" value="ECO:0007669"/>
    <property type="project" value="InterPro"/>
</dbReference>
<accession>A0AA38C298</accession>
<evidence type="ECO:0000313" key="2">
    <source>
        <dbReference type="EMBL" id="KAH9292835.1"/>
    </source>
</evidence>
<dbReference type="CDD" id="cd06222">
    <property type="entry name" value="RNase_H_like"/>
    <property type="match status" value="1"/>
</dbReference>
<dbReference type="InterPro" id="IPR002156">
    <property type="entry name" value="RNaseH_domain"/>
</dbReference>
<evidence type="ECO:0000259" key="1">
    <source>
        <dbReference type="PROSITE" id="PS50879"/>
    </source>
</evidence>
<comment type="caution">
    <text evidence="2">The sequence shown here is derived from an EMBL/GenBank/DDBJ whole genome shotgun (WGS) entry which is preliminary data.</text>
</comment>
<dbReference type="Proteomes" id="UP000824469">
    <property type="component" value="Unassembled WGS sequence"/>
</dbReference>
<dbReference type="SUPFAM" id="SSF53098">
    <property type="entry name" value="Ribonuclease H-like"/>
    <property type="match status" value="1"/>
</dbReference>
<dbReference type="InterPro" id="IPR012337">
    <property type="entry name" value="RNaseH-like_sf"/>
</dbReference>
<name>A0AA38C298_TAXCH</name>
<keyword evidence="3" id="KW-1185">Reference proteome</keyword>
<dbReference type="AlphaFoldDB" id="A0AA38C298"/>
<dbReference type="EMBL" id="JAHRHJ020002230">
    <property type="protein sequence ID" value="KAH9292835.1"/>
    <property type="molecule type" value="Genomic_DNA"/>
</dbReference>
<sequence length="169" mass="19068">MGESFLFSHFDLGLEYFPPSFFWGLWKARNDGIFRDQKSLLLKVRRIFLNAIKENIKLFKGKVKKPYPKSEQTVLDKFTLGPVELHIPKKNSSWIRPGENVVKLNFDGASKGNLGPAGGGGILRNSEGDWLFAYAGPLGRQTNNMVEARALLWGVLLAKEKGFKDIQIE</sequence>
<dbReference type="PANTHER" id="PTHR47074">
    <property type="entry name" value="BNAC02G40300D PROTEIN"/>
    <property type="match status" value="1"/>
</dbReference>
<gene>
    <name evidence="2" type="ORF">KI387_041984</name>
</gene>
<protein>
    <recommendedName>
        <fullName evidence="1">RNase H type-1 domain-containing protein</fullName>
    </recommendedName>
</protein>
<proteinExistence type="predicted"/>
<dbReference type="PANTHER" id="PTHR47074:SF73">
    <property type="entry name" value="OS04G0448401 PROTEIN"/>
    <property type="match status" value="1"/>
</dbReference>
<organism evidence="2 3">
    <name type="scientific">Taxus chinensis</name>
    <name type="common">Chinese yew</name>
    <name type="synonym">Taxus wallichiana var. chinensis</name>
    <dbReference type="NCBI Taxonomy" id="29808"/>
    <lineage>
        <taxon>Eukaryota</taxon>
        <taxon>Viridiplantae</taxon>
        <taxon>Streptophyta</taxon>
        <taxon>Embryophyta</taxon>
        <taxon>Tracheophyta</taxon>
        <taxon>Spermatophyta</taxon>
        <taxon>Pinopsida</taxon>
        <taxon>Pinidae</taxon>
        <taxon>Conifers II</taxon>
        <taxon>Cupressales</taxon>
        <taxon>Taxaceae</taxon>
        <taxon>Taxus</taxon>
    </lineage>
</organism>